<dbReference type="InterPro" id="IPR041710">
    <property type="entry name" value="HPS/KGPDC"/>
</dbReference>
<dbReference type="Gene3D" id="3.20.20.70">
    <property type="entry name" value="Aldolase class I"/>
    <property type="match status" value="1"/>
</dbReference>
<proteinExistence type="inferred from homology"/>
<dbReference type="AlphaFoldDB" id="A0A1V4AY51"/>
<dbReference type="InterPro" id="IPR001754">
    <property type="entry name" value="OMPdeCOase_dom"/>
</dbReference>
<protein>
    <recommendedName>
        <fullName evidence="4">3-hexulose-6-phosphate synthase</fullName>
        <ecNumber evidence="4">4.1.2.43</ecNumber>
    </recommendedName>
</protein>
<comment type="catalytic activity">
    <reaction evidence="1">
        <text>D-ribulose 5-phosphate + formaldehyde = D-arabino-hex-3-ulose 6-phosphate</text>
        <dbReference type="Rhea" id="RHEA:25201"/>
        <dbReference type="ChEBI" id="CHEBI:16842"/>
        <dbReference type="ChEBI" id="CHEBI:58121"/>
        <dbReference type="ChEBI" id="CHEBI:58542"/>
        <dbReference type="EC" id="4.1.2.43"/>
    </reaction>
</comment>
<dbReference type="CDD" id="cd04726">
    <property type="entry name" value="KGPDC_HPS"/>
    <property type="match status" value="1"/>
</dbReference>
<dbReference type="NCBIfam" id="TIGR03128">
    <property type="entry name" value="RuMP_HxlA"/>
    <property type="match status" value="1"/>
</dbReference>
<dbReference type="Gene3D" id="3.50.30.40">
    <property type="entry name" value="Ribonuclease E inhibitor RraA/RraA-like"/>
    <property type="match status" value="1"/>
</dbReference>
<dbReference type="GO" id="GO:0043801">
    <property type="term" value="F:hexulose-6-phosphate synthase activity"/>
    <property type="evidence" value="ECO:0007669"/>
    <property type="project" value="UniProtKB-EC"/>
</dbReference>
<dbReference type="InterPro" id="IPR011060">
    <property type="entry name" value="RibuloseP-bd_barrel"/>
</dbReference>
<dbReference type="GO" id="GO:0033982">
    <property type="term" value="F:3-dehydro-L-gulonate-6-phosphate decarboxylase activity"/>
    <property type="evidence" value="ECO:0007669"/>
    <property type="project" value="TreeGrafter"/>
</dbReference>
<dbReference type="SUPFAM" id="SSF51366">
    <property type="entry name" value="Ribulose-phoshate binding barrel"/>
    <property type="match status" value="1"/>
</dbReference>
<dbReference type="FunFam" id="3.20.20.70:FF:000022">
    <property type="entry name" value="3-keto-L-gulonate-6-phosphate decarboxylase UlaD"/>
    <property type="match status" value="1"/>
</dbReference>
<comment type="caution">
    <text evidence="9">The sequence shown here is derived from an EMBL/GenBank/DDBJ whole genome shotgun (WGS) entry which is preliminary data.</text>
</comment>
<dbReference type="Pfam" id="PF00215">
    <property type="entry name" value="OMPdecase"/>
    <property type="match status" value="1"/>
</dbReference>
<feature type="binding site" evidence="7">
    <location>
        <begin position="305"/>
        <end position="308"/>
    </location>
    <ligand>
        <name>substrate</name>
    </ligand>
</feature>
<evidence type="ECO:0000259" key="8">
    <source>
        <dbReference type="SMART" id="SM00934"/>
    </source>
</evidence>
<evidence type="ECO:0000313" key="9">
    <source>
        <dbReference type="EMBL" id="OOP57991.1"/>
    </source>
</evidence>
<dbReference type="GO" id="GO:0006207">
    <property type="term" value="P:'de novo' pyrimidine nucleobase biosynthetic process"/>
    <property type="evidence" value="ECO:0007669"/>
    <property type="project" value="InterPro"/>
</dbReference>
<dbReference type="InterPro" id="IPR017553">
    <property type="entry name" value="3-hexulose-6-phosphate_synth"/>
</dbReference>
<dbReference type="SUPFAM" id="SSF89562">
    <property type="entry name" value="RraA-like"/>
    <property type="match status" value="1"/>
</dbReference>
<keyword evidence="7" id="KW-0460">Magnesium</keyword>
<evidence type="ECO:0000256" key="6">
    <source>
        <dbReference type="ARBA" id="ARBA00023277"/>
    </source>
</evidence>
<accession>A0A1V4AY51</accession>
<feature type="binding site" evidence="7">
    <location>
        <position position="327"/>
    </location>
    <ligand>
        <name>substrate</name>
    </ligand>
</feature>
<name>A0A1V4AY51_9BACT</name>
<dbReference type="EMBL" id="AYTS01000004">
    <property type="protein sequence ID" value="OOP57991.1"/>
    <property type="molecule type" value="Genomic_DNA"/>
</dbReference>
<dbReference type="InterPro" id="IPR036704">
    <property type="entry name" value="RraA/RraA-like_sf"/>
</dbReference>
<evidence type="ECO:0000256" key="2">
    <source>
        <dbReference type="ARBA" id="ARBA00005014"/>
    </source>
</evidence>
<dbReference type="CDD" id="cd16841">
    <property type="entry name" value="RraA_family"/>
    <property type="match status" value="1"/>
</dbReference>
<keyword evidence="7" id="KW-0479">Metal-binding</keyword>
<comment type="cofactor">
    <cofactor evidence="7">
        <name>Mg(2+)</name>
        <dbReference type="ChEBI" id="CHEBI:18420"/>
    </cofactor>
</comment>
<sequence length="429" mass="46352">MAVILQVALDFVDLHRAVKVAQESIEGGADWLEIGTPLIKSEGMNAIRHFRTLFPHKTIVADMKTMDAGRAEMEMAAKAGADIAVVMADAQDSTIRECIEAGKNYGIKICVDCMNDAKIEDRIANIEKWGAASLAVHTAIDDQMQGKTPFDILRRISGKVKIPIAVAGGINSENVVDAVDAGASIIIVGGYITKAKNAKAAAESIKNAIQENRKIPTTLFKRVGCDGVREALEKLSTANISDGSHRAKGITELYPLFSNIKIIGNAVTVRTYPGDWAKPVEAIDVAKEGDVIVIDAGGAGPAVWGELATHSALQKKIRGAVIWGATRDVAEIRKLKFPIFTKMVMPNAGEPKGFGEINIPIFLSGVRISPGDWILGDDDGVMVIPLPEADVWINHGMDCLEKENRIREEIVSEKSSLGKVIDVLKWERQ</sequence>
<organism evidence="9 10">
    <name type="scientific">Candidatus Brocadia carolinensis</name>
    <dbReference type="NCBI Taxonomy" id="1004156"/>
    <lineage>
        <taxon>Bacteria</taxon>
        <taxon>Pseudomonadati</taxon>
        <taxon>Planctomycetota</taxon>
        <taxon>Candidatus Brocadiia</taxon>
        <taxon>Candidatus Brocadiales</taxon>
        <taxon>Candidatus Brocadiaceae</taxon>
        <taxon>Candidatus Brocadia</taxon>
    </lineage>
</organism>
<gene>
    <name evidence="9" type="ORF">AYP45_00390</name>
</gene>
<evidence type="ECO:0000313" key="10">
    <source>
        <dbReference type="Proteomes" id="UP000189681"/>
    </source>
</evidence>
<evidence type="ECO:0000256" key="7">
    <source>
        <dbReference type="PIRSR" id="PIRSR605493-1"/>
    </source>
</evidence>
<keyword evidence="5" id="KW-0456">Lyase</keyword>
<feature type="binding site" evidence="7">
    <location>
        <position position="328"/>
    </location>
    <ligand>
        <name>Mg(2+)</name>
        <dbReference type="ChEBI" id="CHEBI:18420"/>
    </ligand>
</feature>
<evidence type="ECO:0000256" key="5">
    <source>
        <dbReference type="ARBA" id="ARBA00023239"/>
    </source>
</evidence>
<evidence type="ECO:0000256" key="3">
    <source>
        <dbReference type="ARBA" id="ARBA00006350"/>
    </source>
</evidence>
<evidence type="ECO:0000256" key="1">
    <source>
        <dbReference type="ARBA" id="ARBA00000718"/>
    </source>
</evidence>
<comment type="pathway">
    <text evidence="2">One-carbon metabolism; formaldehyde assimilation via RuMP pathway; D-fructose 6-phosphate from D-ribulose 5-phosphate and formaldehyde: step 1/2.</text>
</comment>
<dbReference type="GO" id="GO:0004590">
    <property type="term" value="F:orotidine-5'-phosphate decarboxylase activity"/>
    <property type="evidence" value="ECO:0007669"/>
    <property type="project" value="InterPro"/>
</dbReference>
<dbReference type="GO" id="GO:0046872">
    <property type="term" value="F:metal ion binding"/>
    <property type="evidence" value="ECO:0007669"/>
    <property type="project" value="UniProtKB-KW"/>
</dbReference>
<reference evidence="9 10" key="1">
    <citation type="journal article" date="2017" name="Water Res.">
        <title>Discovery and metagenomic analysis of an anammox bacterial enrichment related to Candidatus "Brocadia caroliniensis" in a full-scale glycerol-fed nitritation-denitritation separate centrate treatment process.</title>
        <authorList>
            <person name="Park H."/>
            <person name="Brotto A.C."/>
            <person name="van Loosdrecht M.C."/>
            <person name="Chandran K."/>
        </authorList>
    </citation>
    <scope>NUCLEOTIDE SEQUENCE [LARGE SCALE GENOMIC DNA]</scope>
    <source>
        <strain evidence="9">26THWARD</strain>
    </source>
</reference>
<dbReference type="Proteomes" id="UP000189681">
    <property type="component" value="Unassembled WGS sequence"/>
</dbReference>
<dbReference type="SMART" id="SM00934">
    <property type="entry name" value="OMPdecase"/>
    <property type="match status" value="1"/>
</dbReference>
<dbReference type="Pfam" id="PF03737">
    <property type="entry name" value="RraA-like"/>
    <property type="match status" value="1"/>
</dbReference>
<feature type="domain" description="Orotidine 5'-phosphate decarboxylase" evidence="8">
    <location>
        <begin position="4"/>
        <end position="205"/>
    </location>
</feature>
<dbReference type="InterPro" id="IPR013785">
    <property type="entry name" value="Aldolase_TIM"/>
</dbReference>
<dbReference type="PANTHER" id="PTHR35039">
    <property type="entry name" value="3-KETO-L-GULONATE-6-PHOSPHATE DECARBOXYLASE SGBH-RELATED"/>
    <property type="match status" value="1"/>
</dbReference>
<dbReference type="STRING" id="1004156.AYP45_00390"/>
<comment type="similarity">
    <text evidence="3">Belongs to the HPS/KGPDC family. HPS subfamily.</text>
</comment>
<dbReference type="InterPro" id="IPR005493">
    <property type="entry name" value="RraA/RraA-like"/>
</dbReference>
<keyword evidence="6" id="KW-0119">Carbohydrate metabolism</keyword>
<dbReference type="GO" id="GO:0019854">
    <property type="term" value="P:L-ascorbic acid catabolic process"/>
    <property type="evidence" value="ECO:0007669"/>
    <property type="project" value="TreeGrafter"/>
</dbReference>
<dbReference type="PANTHER" id="PTHR35039:SF3">
    <property type="entry name" value="3-KETO-L-GULONATE-6-PHOSPHATE DECARBOXYLASE SGBH-RELATED"/>
    <property type="match status" value="1"/>
</dbReference>
<dbReference type="EC" id="4.1.2.43" evidence="4"/>
<evidence type="ECO:0000256" key="4">
    <source>
        <dbReference type="ARBA" id="ARBA00012890"/>
    </source>
</evidence>